<accession>A0A8C5GY89</accession>
<keyword evidence="5" id="KW-0967">Endosome</keyword>
<dbReference type="GO" id="GO:0007034">
    <property type="term" value="P:vacuolar transport"/>
    <property type="evidence" value="ECO:0007669"/>
    <property type="project" value="TreeGrafter"/>
</dbReference>
<evidence type="ECO:0000256" key="3">
    <source>
        <dbReference type="ARBA" id="ARBA00004603"/>
    </source>
</evidence>
<keyword evidence="11" id="KW-1185">Reference proteome</keyword>
<dbReference type="GO" id="GO:0006886">
    <property type="term" value="P:intracellular protein transport"/>
    <property type="evidence" value="ECO:0007669"/>
    <property type="project" value="TreeGrafter"/>
</dbReference>
<keyword evidence="9" id="KW-0472">Membrane</keyword>
<feature type="transmembrane region" description="Helical" evidence="9">
    <location>
        <begin position="114"/>
        <end position="139"/>
    </location>
</feature>
<comment type="subcellular location">
    <subcellularLocation>
        <location evidence="2">Cytoplasmic vesicle</location>
    </subcellularLocation>
    <subcellularLocation>
        <location evidence="1">Early endosome</location>
    </subcellularLocation>
    <subcellularLocation>
        <location evidence="3">Late endosome</location>
    </subcellularLocation>
</comment>
<proteinExistence type="predicted"/>
<feature type="transmembrane region" description="Helical" evidence="9">
    <location>
        <begin position="12"/>
        <end position="36"/>
    </location>
</feature>
<evidence type="ECO:0000313" key="11">
    <source>
        <dbReference type="Proteomes" id="UP000694680"/>
    </source>
</evidence>
<protein>
    <recommendedName>
        <fullName evidence="4">Spermatogenesis-defective protein 39 homolog</fullName>
    </recommendedName>
    <alternativeName>
        <fullName evidence="7">VPS33B-interacting protein in apical-basolateral polarity regulator</fullName>
    </alternativeName>
    <alternativeName>
        <fullName evidence="8">VPS33B-interacting protein in polarity and apical restriction</fullName>
    </alternativeName>
</protein>
<reference evidence="10" key="2">
    <citation type="submission" date="2025-09" db="UniProtKB">
        <authorList>
            <consortium name="Ensembl"/>
        </authorList>
    </citation>
    <scope>IDENTIFICATION</scope>
</reference>
<dbReference type="GO" id="GO:0005769">
    <property type="term" value="C:early endosome"/>
    <property type="evidence" value="ECO:0007669"/>
    <property type="project" value="UniProtKB-SubCell"/>
</dbReference>
<evidence type="ECO:0000256" key="5">
    <source>
        <dbReference type="ARBA" id="ARBA00022753"/>
    </source>
</evidence>
<organism evidence="10 11">
    <name type="scientific">Gouania willdenowi</name>
    <name type="common">Blunt-snouted clingfish</name>
    <name type="synonym">Lepadogaster willdenowi</name>
    <dbReference type="NCBI Taxonomy" id="441366"/>
    <lineage>
        <taxon>Eukaryota</taxon>
        <taxon>Metazoa</taxon>
        <taxon>Chordata</taxon>
        <taxon>Craniata</taxon>
        <taxon>Vertebrata</taxon>
        <taxon>Euteleostomi</taxon>
        <taxon>Actinopterygii</taxon>
        <taxon>Neopterygii</taxon>
        <taxon>Teleostei</taxon>
        <taxon>Neoteleostei</taxon>
        <taxon>Acanthomorphata</taxon>
        <taxon>Ovalentaria</taxon>
        <taxon>Blenniimorphae</taxon>
        <taxon>Blenniiformes</taxon>
        <taxon>Gobiesocoidei</taxon>
        <taxon>Gobiesocidae</taxon>
        <taxon>Gobiesocinae</taxon>
        <taxon>Gouania</taxon>
    </lineage>
</organism>
<feature type="transmembrane region" description="Helical" evidence="9">
    <location>
        <begin position="42"/>
        <end position="68"/>
    </location>
</feature>
<dbReference type="GO" id="GO:0005770">
    <property type="term" value="C:late endosome"/>
    <property type="evidence" value="ECO:0007669"/>
    <property type="project" value="UniProtKB-SubCell"/>
</dbReference>
<evidence type="ECO:0000256" key="6">
    <source>
        <dbReference type="ARBA" id="ARBA00023329"/>
    </source>
</evidence>
<evidence type="ECO:0000256" key="2">
    <source>
        <dbReference type="ARBA" id="ARBA00004541"/>
    </source>
</evidence>
<evidence type="ECO:0000256" key="7">
    <source>
        <dbReference type="ARBA" id="ARBA00029984"/>
    </source>
</evidence>
<reference evidence="10" key="1">
    <citation type="submission" date="2025-08" db="UniProtKB">
        <authorList>
            <consortium name="Ensembl"/>
        </authorList>
    </citation>
    <scope>IDENTIFICATION</scope>
</reference>
<keyword evidence="9" id="KW-1133">Transmembrane helix</keyword>
<sequence length="416" mass="48938">MFIYSCLFCFKAVYCLFQSCLLFVSELFIVCFRAVYCLFQSCLLFVSELFIVCFKAVYCLFQSCLLFVSKLFIVCFKAVYCLFQSCLLFVSELFIVCFRAVYCLFQSCLLFVSELFIVCFRAVYCLFQSCLLFVSELLFRELGCRQTALRHFIRYLTETKELTLLMELLRYVHTLLHLLQYKDHLNIADINKRRDFLKSCVSLPFSADDSAHVQHHLALLERQIQIEVSDREAERGGQTDVFQKFPREAPVLHMPLINTLYYSCLYHYTEPQENYSSPLNIRNTFRVSEKQFFITALAARSKLGAWLDVDTMFTNRKWFGFTKKKSPIGFHRVVDILHRSSAPSQVLQKYIGLVDDTERRISLAQRHKCHDVVINTYRELRDRQLLLGYRGRVEPGSEQEVTIDRLLGNTQIRWKN</sequence>
<dbReference type="AlphaFoldDB" id="A0A8C5GY89"/>
<feature type="transmembrane region" description="Helical" evidence="9">
    <location>
        <begin position="80"/>
        <end position="102"/>
    </location>
</feature>
<dbReference type="InterPro" id="IPR040057">
    <property type="entry name" value="Spe-39"/>
</dbReference>
<evidence type="ECO:0000256" key="1">
    <source>
        <dbReference type="ARBA" id="ARBA00004412"/>
    </source>
</evidence>
<evidence type="ECO:0000313" key="10">
    <source>
        <dbReference type="Ensembl" id="ENSGWIP00000037178.1"/>
    </source>
</evidence>
<evidence type="ECO:0000256" key="8">
    <source>
        <dbReference type="ARBA" id="ARBA00031270"/>
    </source>
</evidence>
<keyword evidence="9" id="KW-0812">Transmembrane</keyword>
<evidence type="ECO:0000256" key="4">
    <source>
        <dbReference type="ARBA" id="ARBA00019368"/>
    </source>
</evidence>
<evidence type="ECO:0000256" key="9">
    <source>
        <dbReference type="SAM" id="Phobius"/>
    </source>
</evidence>
<keyword evidence="6" id="KW-0968">Cytoplasmic vesicle</keyword>
<dbReference type="Ensembl" id="ENSGWIT00000040487.1">
    <property type="protein sequence ID" value="ENSGWIP00000037178.1"/>
    <property type="gene ID" value="ENSGWIG00000019101.1"/>
</dbReference>
<dbReference type="PANTHER" id="PTHR13364:SF6">
    <property type="entry name" value="SPERMATOGENESIS-DEFECTIVE PROTEIN 39 HOMOLOG"/>
    <property type="match status" value="1"/>
</dbReference>
<name>A0A8C5GY89_GOUWI</name>
<dbReference type="PANTHER" id="PTHR13364">
    <property type="entry name" value="DEFECTIVE SPERMATOGENESIS PROTEIN 39"/>
    <property type="match status" value="1"/>
</dbReference>
<dbReference type="Proteomes" id="UP000694680">
    <property type="component" value="Unassembled WGS sequence"/>
</dbReference>